<proteinExistence type="predicted"/>
<keyword evidence="2" id="KW-1185">Reference proteome</keyword>
<comment type="caution">
    <text evidence="1">The sequence shown here is derived from an EMBL/GenBank/DDBJ whole genome shotgun (WGS) entry which is preliminary data.</text>
</comment>
<evidence type="ECO:0000313" key="2">
    <source>
        <dbReference type="Proteomes" id="UP000285780"/>
    </source>
</evidence>
<evidence type="ECO:0000313" key="1">
    <source>
        <dbReference type="EMBL" id="RKF03995.1"/>
    </source>
</evidence>
<protein>
    <submittedName>
        <fullName evidence="1">Uncharacterized protein</fullName>
    </submittedName>
</protein>
<dbReference type="EMBL" id="RAQM01000008">
    <property type="protein sequence ID" value="RKF03995.1"/>
    <property type="molecule type" value="Genomic_DNA"/>
</dbReference>
<dbReference type="RefSeq" id="WP_120186832.1">
    <property type="nucleotide sequence ID" value="NZ_RAQM01000008.1"/>
</dbReference>
<name>A0A420E1I8_9FLAO</name>
<accession>A0A420E1I8</accession>
<sequence length="208" mass="23795">MKKIITLTFLFFLAINSYSQSDKELVLKSFENYKSAILTDKGKLAVDFVDSRTMNYYSTILDKVKTADSLEVDSMGIIDKLTVLTMRHRVDKKDLLNFNGKDLFVYAIDNGMVGKNSVVNAELGDVVTNGDFSKAEFVVNGQRTPFFFHFYREDKVWRIDITHLFSLGTMGFKKMIENSGENENDFITNILEVLTGKKPTENIWKPII</sequence>
<dbReference type="Proteomes" id="UP000285780">
    <property type="component" value="Unassembled WGS sequence"/>
</dbReference>
<dbReference type="AlphaFoldDB" id="A0A420E1I8"/>
<reference evidence="1 2" key="1">
    <citation type="submission" date="2018-09" db="EMBL/GenBank/DDBJ databases">
        <title>Genomic Encyclopedia of Archaeal and Bacterial Type Strains, Phase II (KMG-II): from individual species to whole genera.</title>
        <authorList>
            <person name="Goeker M."/>
        </authorList>
    </citation>
    <scope>NUCLEOTIDE SEQUENCE [LARGE SCALE GENOMIC DNA]</scope>
    <source>
        <strain evidence="1 2">DSM 16505</strain>
    </source>
</reference>
<organism evidence="1 2">
    <name type="scientific">Tenacibaculum lutimaris</name>
    <dbReference type="NCBI Taxonomy" id="285258"/>
    <lineage>
        <taxon>Bacteria</taxon>
        <taxon>Pseudomonadati</taxon>
        <taxon>Bacteroidota</taxon>
        <taxon>Flavobacteriia</taxon>
        <taxon>Flavobacteriales</taxon>
        <taxon>Flavobacteriaceae</taxon>
        <taxon>Tenacibaculum</taxon>
    </lineage>
</organism>
<gene>
    <name evidence="1" type="ORF">C8N26_1627</name>
</gene>